<sequence>MSLVSGRGPDWRLLSQSTEKSRRYCNYGWIQTQVPARIDRESVSVVRVLGVLAAADCRTGI</sequence>
<protein>
    <submittedName>
        <fullName evidence="1">Uncharacterized protein</fullName>
    </submittedName>
</protein>
<name>A0A2Z7CHC4_9LAMI</name>
<keyword evidence="2" id="KW-1185">Reference proteome</keyword>
<accession>A0A2Z7CHC4</accession>
<dbReference type="EMBL" id="KQ995718">
    <property type="protein sequence ID" value="KZV46075.1"/>
    <property type="molecule type" value="Genomic_DNA"/>
</dbReference>
<dbReference type="AlphaFoldDB" id="A0A2Z7CHC4"/>
<reference evidence="1 2" key="1">
    <citation type="journal article" date="2015" name="Proc. Natl. Acad. Sci. U.S.A.">
        <title>The resurrection genome of Boea hygrometrica: A blueprint for survival of dehydration.</title>
        <authorList>
            <person name="Xiao L."/>
            <person name="Yang G."/>
            <person name="Zhang L."/>
            <person name="Yang X."/>
            <person name="Zhao S."/>
            <person name="Ji Z."/>
            <person name="Zhou Q."/>
            <person name="Hu M."/>
            <person name="Wang Y."/>
            <person name="Chen M."/>
            <person name="Xu Y."/>
            <person name="Jin H."/>
            <person name="Xiao X."/>
            <person name="Hu G."/>
            <person name="Bao F."/>
            <person name="Hu Y."/>
            <person name="Wan P."/>
            <person name="Li L."/>
            <person name="Deng X."/>
            <person name="Kuang T."/>
            <person name="Xiang C."/>
            <person name="Zhu J.K."/>
            <person name="Oliver M.J."/>
            <person name="He Y."/>
        </authorList>
    </citation>
    <scope>NUCLEOTIDE SEQUENCE [LARGE SCALE GENOMIC DNA]</scope>
    <source>
        <strain evidence="2">cv. XS01</strain>
    </source>
</reference>
<dbReference type="Proteomes" id="UP000250235">
    <property type="component" value="Unassembled WGS sequence"/>
</dbReference>
<evidence type="ECO:0000313" key="2">
    <source>
        <dbReference type="Proteomes" id="UP000250235"/>
    </source>
</evidence>
<proteinExistence type="predicted"/>
<evidence type="ECO:0000313" key="1">
    <source>
        <dbReference type="EMBL" id="KZV46075.1"/>
    </source>
</evidence>
<organism evidence="1 2">
    <name type="scientific">Dorcoceras hygrometricum</name>
    <dbReference type="NCBI Taxonomy" id="472368"/>
    <lineage>
        <taxon>Eukaryota</taxon>
        <taxon>Viridiplantae</taxon>
        <taxon>Streptophyta</taxon>
        <taxon>Embryophyta</taxon>
        <taxon>Tracheophyta</taxon>
        <taxon>Spermatophyta</taxon>
        <taxon>Magnoliopsida</taxon>
        <taxon>eudicotyledons</taxon>
        <taxon>Gunneridae</taxon>
        <taxon>Pentapetalae</taxon>
        <taxon>asterids</taxon>
        <taxon>lamiids</taxon>
        <taxon>Lamiales</taxon>
        <taxon>Gesneriaceae</taxon>
        <taxon>Didymocarpoideae</taxon>
        <taxon>Trichosporeae</taxon>
        <taxon>Loxocarpinae</taxon>
        <taxon>Dorcoceras</taxon>
    </lineage>
</organism>
<gene>
    <name evidence="1" type="ORF">F511_28775</name>
</gene>